<sequence length="93" mass="10900">MKSKGLFWKKFQWSTIAQSLSIRFWGHLVKGLCRKEGHGRPCHIDGSRRTDYVCLLSQKSVTSIYPGKVLTSFSKNDMISEKVLWKFMFIWLN</sequence>
<comment type="caution">
    <text evidence="1">The sequence shown here is derived from an EMBL/GenBank/DDBJ whole genome shotgun (WGS) entry which is preliminary data.</text>
</comment>
<dbReference type="EMBL" id="CM031812">
    <property type="protein sequence ID" value="KAG6657528.1"/>
    <property type="molecule type" value="Genomic_DNA"/>
</dbReference>
<evidence type="ECO:0000313" key="2">
    <source>
        <dbReference type="Proteomes" id="UP000811609"/>
    </source>
</evidence>
<protein>
    <submittedName>
        <fullName evidence="1">Uncharacterized protein</fullName>
    </submittedName>
</protein>
<organism evidence="1 2">
    <name type="scientific">Carya illinoinensis</name>
    <name type="common">Pecan</name>
    <dbReference type="NCBI Taxonomy" id="32201"/>
    <lineage>
        <taxon>Eukaryota</taxon>
        <taxon>Viridiplantae</taxon>
        <taxon>Streptophyta</taxon>
        <taxon>Embryophyta</taxon>
        <taxon>Tracheophyta</taxon>
        <taxon>Spermatophyta</taxon>
        <taxon>Magnoliopsida</taxon>
        <taxon>eudicotyledons</taxon>
        <taxon>Gunneridae</taxon>
        <taxon>Pentapetalae</taxon>
        <taxon>rosids</taxon>
        <taxon>fabids</taxon>
        <taxon>Fagales</taxon>
        <taxon>Juglandaceae</taxon>
        <taxon>Carya</taxon>
    </lineage>
</organism>
<dbReference type="Proteomes" id="UP000811609">
    <property type="component" value="Chromosome 4"/>
</dbReference>
<keyword evidence="2" id="KW-1185">Reference proteome</keyword>
<evidence type="ECO:0000313" key="1">
    <source>
        <dbReference type="EMBL" id="KAG6657528.1"/>
    </source>
</evidence>
<gene>
    <name evidence="1" type="ORF">CIPAW_04G096900</name>
</gene>
<accession>A0A8T1QRM3</accession>
<dbReference type="AlphaFoldDB" id="A0A8T1QRM3"/>
<name>A0A8T1QRM3_CARIL</name>
<reference evidence="1" key="1">
    <citation type="submission" date="2020-12" db="EMBL/GenBank/DDBJ databases">
        <title>WGS assembly of Carya illinoinensis cv. Pawnee.</title>
        <authorList>
            <person name="Platts A."/>
            <person name="Shu S."/>
            <person name="Wright S."/>
            <person name="Barry K."/>
            <person name="Edger P."/>
            <person name="Pires J.C."/>
            <person name="Schmutz J."/>
        </authorList>
    </citation>
    <scope>NUCLEOTIDE SEQUENCE</scope>
    <source>
        <tissue evidence="1">Leaf</tissue>
    </source>
</reference>
<proteinExistence type="predicted"/>